<protein>
    <submittedName>
        <fullName evidence="1">Uncharacterized protein</fullName>
    </submittedName>
</protein>
<dbReference type="EMBL" id="JABFAC010000012">
    <property type="protein sequence ID" value="MBA0631149.1"/>
    <property type="molecule type" value="Genomic_DNA"/>
</dbReference>
<evidence type="ECO:0000313" key="2">
    <source>
        <dbReference type="Proteomes" id="UP000593561"/>
    </source>
</evidence>
<accession>A0A7J8SYG3</accession>
<dbReference type="Proteomes" id="UP000593561">
    <property type="component" value="Unassembled WGS sequence"/>
</dbReference>
<dbReference type="AlphaFoldDB" id="A0A7J8SYG3"/>
<reference evidence="1 2" key="1">
    <citation type="journal article" date="2019" name="Genome Biol. Evol.">
        <title>Insights into the evolution of the New World diploid cottons (Gossypium, subgenus Houzingenia) based on genome sequencing.</title>
        <authorList>
            <person name="Grover C.E."/>
            <person name="Arick M.A. 2nd"/>
            <person name="Thrash A."/>
            <person name="Conover J.L."/>
            <person name="Sanders W.S."/>
            <person name="Peterson D.G."/>
            <person name="Frelichowski J.E."/>
            <person name="Scheffler J.A."/>
            <person name="Scheffler B.E."/>
            <person name="Wendel J.F."/>
        </authorList>
    </citation>
    <scope>NUCLEOTIDE SEQUENCE [LARGE SCALE GENOMIC DNA]</scope>
    <source>
        <strain evidence="1">27</strain>
        <tissue evidence="1">Leaf</tissue>
    </source>
</reference>
<gene>
    <name evidence="1" type="ORF">Godav_003168</name>
</gene>
<evidence type="ECO:0000313" key="1">
    <source>
        <dbReference type="EMBL" id="MBA0631149.1"/>
    </source>
</evidence>
<name>A0A7J8SYG3_GOSDV</name>
<organism evidence="1 2">
    <name type="scientific">Gossypium davidsonii</name>
    <name type="common">Davidson's cotton</name>
    <name type="synonym">Gossypium klotzschianum subsp. davidsonii</name>
    <dbReference type="NCBI Taxonomy" id="34287"/>
    <lineage>
        <taxon>Eukaryota</taxon>
        <taxon>Viridiplantae</taxon>
        <taxon>Streptophyta</taxon>
        <taxon>Embryophyta</taxon>
        <taxon>Tracheophyta</taxon>
        <taxon>Spermatophyta</taxon>
        <taxon>Magnoliopsida</taxon>
        <taxon>eudicotyledons</taxon>
        <taxon>Gunneridae</taxon>
        <taxon>Pentapetalae</taxon>
        <taxon>rosids</taxon>
        <taxon>malvids</taxon>
        <taxon>Malvales</taxon>
        <taxon>Malvaceae</taxon>
        <taxon>Malvoideae</taxon>
        <taxon>Gossypium</taxon>
    </lineage>
</organism>
<keyword evidence="2" id="KW-1185">Reference proteome</keyword>
<sequence>MRRKKKKRHHHYQNSIIKLKNDADEEALEKITMEIKWGKMKKHKEKEEEMPSPWMELKKVEVSLSWPCTSWWYKHFNGDRRVPMVAFSMPRSEGDNMYCITGTEWSRFVRTRINAMITLYSKEDGEDFHRVGVRQS</sequence>
<proteinExistence type="predicted"/>
<comment type="caution">
    <text evidence="1">The sequence shown here is derived from an EMBL/GenBank/DDBJ whole genome shotgun (WGS) entry which is preliminary data.</text>
</comment>